<dbReference type="Gene3D" id="3.30.200.20">
    <property type="entry name" value="Phosphorylase Kinase, domain 1"/>
    <property type="match status" value="1"/>
</dbReference>
<dbReference type="Proteomes" id="UP000030686">
    <property type="component" value="Unassembled WGS sequence"/>
</dbReference>
<name>W6QME3_PENRF</name>
<keyword evidence="2" id="KW-1185">Reference proteome</keyword>
<dbReference type="OrthoDB" id="5979581at2759"/>
<protein>
    <submittedName>
        <fullName evidence="1">Genomic scaffold, ProqFM164S04</fullName>
    </submittedName>
</protein>
<evidence type="ECO:0000313" key="2">
    <source>
        <dbReference type="Proteomes" id="UP000030686"/>
    </source>
</evidence>
<dbReference type="EMBL" id="HG792018">
    <property type="protein sequence ID" value="CDM35354.1"/>
    <property type="molecule type" value="Genomic_DNA"/>
</dbReference>
<evidence type="ECO:0000313" key="1">
    <source>
        <dbReference type="EMBL" id="CDM35354.1"/>
    </source>
</evidence>
<dbReference type="STRING" id="1365484.W6QME3"/>
<organism evidence="1 2">
    <name type="scientific">Penicillium roqueforti (strain FM164)</name>
    <dbReference type="NCBI Taxonomy" id="1365484"/>
    <lineage>
        <taxon>Eukaryota</taxon>
        <taxon>Fungi</taxon>
        <taxon>Dikarya</taxon>
        <taxon>Ascomycota</taxon>
        <taxon>Pezizomycotina</taxon>
        <taxon>Eurotiomycetes</taxon>
        <taxon>Eurotiomycetidae</taxon>
        <taxon>Eurotiales</taxon>
        <taxon>Aspergillaceae</taxon>
        <taxon>Penicillium</taxon>
    </lineage>
</organism>
<gene>
    <name evidence="1" type="ORF">PROQFM164_S04g000235</name>
</gene>
<sequence length="95" mass="10930">MTSRLTSRLNAFISASRIAYRSFQPTSRRSFVSLPVETLIDEETLPHYDPRQFYPVSIGEVFDDRYRVTGKLGYGAHSTSWLCHDIHSEAKAMPY</sequence>
<dbReference type="AlphaFoldDB" id="W6QME3"/>
<reference evidence="1" key="1">
    <citation type="journal article" date="2014" name="Nat. Commun.">
        <title>Multiple recent horizontal transfers of a large genomic region in cheese making fungi.</title>
        <authorList>
            <person name="Cheeseman K."/>
            <person name="Ropars J."/>
            <person name="Renault P."/>
            <person name="Dupont J."/>
            <person name="Gouzy J."/>
            <person name="Branca A."/>
            <person name="Abraham A.L."/>
            <person name="Ceppi M."/>
            <person name="Conseiller E."/>
            <person name="Debuchy R."/>
            <person name="Malagnac F."/>
            <person name="Goarin A."/>
            <person name="Silar P."/>
            <person name="Lacoste S."/>
            <person name="Sallet E."/>
            <person name="Bensimon A."/>
            <person name="Giraud T."/>
            <person name="Brygoo Y."/>
        </authorList>
    </citation>
    <scope>NUCLEOTIDE SEQUENCE [LARGE SCALE GENOMIC DNA]</scope>
    <source>
        <strain evidence="1">FM164</strain>
    </source>
</reference>
<proteinExistence type="predicted"/>
<accession>W6QME3</accession>